<dbReference type="PANTHER" id="PTHR34512">
    <property type="entry name" value="CELL SURFACE PROTEIN"/>
    <property type="match status" value="1"/>
</dbReference>
<dbReference type="InterPro" id="IPR002372">
    <property type="entry name" value="PQQ_rpt_dom"/>
</dbReference>
<keyword evidence="1" id="KW-0812">Transmembrane</keyword>
<keyword evidence="1" id="KW-1133">Transmembrane helix</keyword>
<dbReference type="PANTHER" id="PTHR34512:SF30">
    <property type="entry name" value="OUTER MEMBRANE PROTEIN ASSEMBLY FACTOR BAMB"/>
    <property type="match status" value="1"/>
</dbReference>
<keyword evidence="1" id="KW-0472">Membrane</keyword>
<dbReference type="AlphaFoldDB" id="A0AAU2JRT5"/>
<dbReference type="InterPro" id="IPR015943">
    <property type="entry name" value="WD40/YVTN_repeat-like_dom_sf"/>
</dbReference>
<dbReference type="Pfam" id="PF13360">
    <property type="entry name" value="PQQ_2"/>
    <property type="match status" value="1"/>
</dbReference>
<dbReference type="Gene3D" id="2.130.10.10">
    <property type="entry name" value="YVTN repeat-like/Quinoprotein amine dehydrogenase"/>
    <property type="match status" value="1"/>
</dbReference>
<evidence type="ECO:0000313" key="3">
    <source>
        <dbReference type="EMBL" id="WTU74486.1"/>
    </source>
</evidence>
<evidence type="ECO:0000256" key="1">
    <source>
        <dbReference type="SAM" id="Phobius"/>
    </source>
</evidence>
<feature type="transmembrane region" description="Helical" evidence="1">
    <location>
        <begin position="45"/>
        <end position="63"/>
    </location>
</feature>
<accession>A0AAU2JRT5</accession>
<reference evidence="3" key="1">
    <citation type="submission" date="2022-10" db="EMBL/GenBank/DDBJ databases">
        <title>The complete genomes of actinobacterial strains from the NBC collection.</title>
        <authorList>
            <person name="Joergensen T.S."/>
            <person name="Alvarez Arevalo M."/>
            <person name="Sterndorff E.B."/>
            <person name="Faurdal D."/>
            <person name="Vuksanovic O."/>
            <person name="Mourched A.-S."/>
            <person name="Charusanti P."/>
            <person name="Shaw S."/>
            <person name="Blin K."/>
            <person name="Weber T."/>
        </authorList>
    </citation>
    <scope>NUCLEOTIDE SEQUENCE</scope>
    <source>
        <strain evidence="3">NBC_00049</strain>
    </source>
</reference>
<evidence type="ECO:0000259" key="2">
    <source>
        <dbReference type="Pfam" id="PF13360"/>
    </source>
</evidence>
<dbReference type="EMBL" id="CP108264">
    <property type="protein sequence ID" value="WTU74486.1"/>
    <property type="molecule type" value="Genomic_DNA"/>
</dbReference>
<feature type="transmembrane region" description="Helical" evidence="1">
    <location>
        <begin position="75"/>
        <end position="92"/>
    </location>
</feature>
<feature type="transmembrane region" description="Helical" evidence="1">
    <location>
        <begin position="12"/>
        <end position="33"/>
    </location>
</feature>
<name>A0AAU2JRT5_9ACTN</name>
<dbReference type="InterPro" id="IPR011047">
    <property type="entry name" value="Quinoprotein_ADH-like_sf"/>
</dbReference>
<dbReference type="SUPFAM" id="SSF50998">
    <property type="entry name" value="Quinoprotein alcohol dehydrogenase-like"/>
    <property type="match status" value="1"/>
</dbReference>
<sequence length="468" mass="49541">MDDHTSQGARWLPRALFVSGVAFAAVTVLYLALLGRMAFVDWARGRGWLLLLTPALGLLAYVLLVRGRRAARGALVGWLAATVALAALWPAWQAYAWMRGPQAYVWTWWQGENPESARPVGAWLRPSSGLVRVRADGLRLYDSGGRSGGGLGAGGDVTFCAVSRTIPNEIGLVAASRTPDGCGARVLAVDLKDGRKLWAKDLPVAPGRDEDEVPVAAVGGTAVAVTDGSLLGLDLRTGDERWRVPVPPGCRVRALDAAADRVLYVEDCPGGGSVRLIALDARTGTPAWQSPLRTAGPSAEVRMLSAQPIVLRAGGSVLLFDDAGRERGAVPVAGPQEDLTAEPGPVVVKGDLLITLVKGKVPGVSAYSVLDGKRVWHAALDGATVLGLVQGRGPGEVDVVTSTAVRTHLWHLDGATGRPKAEPTILRDVPLGRRFEIYPQGPEGYTFVNLDPAGELPSYVVLTRVRGW</sequence>
<gene>
    <name evidence="3" type="ORF">OG327_14770</name>
</gene>
<organism evidence="3">
    <name type="scientific">Streptomyces sp. NBC_00049</name>
    <dbReference type="NCBI Taxonomy" id="2903617"/>
    <lineage>
        <taxon>Bacteria</taxon>
        <taxon>Bacillati</taxon>
        <taxon>Actinomycetota</taxon>
        <taxon>Actinomycetes</taxon>
        <taxon>Kitasatosporales</taxon>
        <taxon>Streptomycetaceae</taxon>
        <taxon>Streptomyces</taxon>
    </lineage>
</organism>
<protein>
    <submittedName>
        <fullName evidence="3">PQQ-like beta-propeller repeat protein</fullName>
    </submittedName>
</protein>
<feature type="domain" description="Pyrrolo-quinoline quinone repeat" evidence="2">
    <location>
        <begin position="184"/>
        <end position="418"/>
    </location>
</feature>
<proteinExistence type="predicted"/>